<gene>
    <name evidence="1" type="ORF">MLD38_002207</name>
</gene>
<evidence type="ECO:0000313" key="1">
    <source>
        <dbReference type="EMBL" id="KAI4390055.1"/>
    </source>
</evidence>
<proteinExistence type="predicted"/>
<comment type="caution">
    <text evidence="1">The sequence shown here is derived from an EMBL/GenBank/DDBJ whole genome shotgun (WGS) entry which is preliminary data.</text>
</comment>
<dbReference type="Proteomes" id="UP001057402">
    <property type="component" value="Chromosome 1"/>
</dbReference>
<organism evidence="1 2">
    <name type="scientific">Melastoma candidum</name>
    <dbReference type="NCBI Taxonomy" id="119954"/>
    <lineage>
        <taxon>Eukaryota</taxon>
        <taxon>Viridiplantae</taxon>
        <taxon>Streptophyta</taxon>
        <taxon>Embryophyta</taxon>
        <taxon>Tracheophyta</taxon>
        <taxon>Spermatophyta</taxon>
        <taxon>Magnoliopsida</taxon>
        <taxon>eudicotyledons</taxon>
        <taxon>Gunneridae</taxon>
        <taxon>Pentapetalae</taxon>
        <taxon>rosids</taxon>
        <taxon>malvids</taxon>
        <taxon>Myrtales</taxon>
        <taxon>Melastomataceae</taxon>
        <taxon>Melastomatoideae</taxon>
        <taxon>Melastomateae</taxon>
        <taxon>Melastoma</taxon>
    </lineage>
</organism>
<sequence length="83" mass="9100">MFGLRGPEVISLQDSEIADGLRIQGRPKRSLAWHAIGGKGRALNPPSAPIPGRKLAAYSRGRDEACCRRNHPLCTWKLFDASC</sequence>
<evidence type="ECO:0000313" key="2">
    <source>
        <dbReference type="Proteomes" id="UP001057402"/>
    </source>
</evidence>
<dbReference type="EMBL" id="CM042880">
    <property type="protein sequence ID" value="KAI4390055.1"/>
    <property type="molecule type" value="Genomic_DNA"/>
</dbReference>
<accession>A0ACB9SFS4</accession>
<name>A0ACB9SFS4_9MYRT</name>
<reference evidence="2" key="1">
    <citation type="journal article" date="2023" name="Front. Plant Sci.">
        <title>Chromosomal-level genome assembly of Melastoma candidum provides insights into trichome evolution.</title>
        <authorList>
            <person name="Zhong Y."/>
            <person name="Wu W."/>
            <person name="Sun C."/>
            <person name="Zou P."/>
            <person name="Liu Y."/>
            <person name="Dai S."/>
            <person name="Zhou R."/>
        </authorList>
    </citation>
    <scope>NUCLEOTIDE SEQUENCE [LARGE SCALE GENOMIC DNA]</scope>
</reference>
<protein>
    <submittedName>
        <fullName evidence="1">Uncharacterized protein</fullName>
    </submittedName>
</protein>
<keyword evidence="2" id="KW-1185">Reference proteome</keyword>